<organism evidence="8 9">
    <name type="scientific">Porites evermanni</name>
    <dbReference type="NCBI Taxonomy" id="104178"/>
    <lineage>
        <taxon>Eukaryota</taxon>
        <taxon>Metazoa</taxon>
        <taxon>Cnidaria</taxon>
        <taxon>Anthozoa</taxon>
        <taxon>Hexacorallia</taxon>
        <taxon>Scleractinia</taxon>
        <taxon>Fungiina</taxon>
        <taxon>Poritidae</taxon>
        <taxon>Porites</taxon>
    </lineage>
</organism>
<evidence type="ECO:0000313" key="8">
    <source>
        <dbReference type="EMBL" id="CAH3198820.1"/>
    </source>
</evidence>
<keyword evidence="2 7" id="KW-0808">Transferase</keyword>
<dbReference type="PANTHER" id="PTHR12586">
    <property type="entry name" value="CDP-DIACYLGLYCEROL--SERINE O-PHOSPHATIDYLTRANSFERASE"/>
    <property type="match status" value="1"/>
</dbReference>
<evidence type="ECO:0000256" key="5">
    <source>
        <dbReference type="ARBA" id="ARBA00023209"/>
    </source>
</evidence>
<dbReference type="EMBL" id="CALNXI010005982">
    <property type="protein sequence ID" value="CAH3198820.1"/>
    <property type="molecule type" value="Genomic_DNA"/>
</dbReference>
<sequence>VNGFYEAKGVAGGIPHAYTLLARDFYRLAHQYKQTDRICLQEYVRNDWTFHVKGLWHYPANRTSPNLTLIGSPNFGHRSVYRDLEAQVAIVTDNKGLSE</sequence>
<comment type="function">
    <text evidence="7">Functions in the biosynthesis of the anionic phospholipids phosphatidylglycerol and cardiolipin.</text>
</comment>
<keyword evidence="9" id="KW-1185">Reference proteome</keyword>
<dbReference type="Proteomes" id="UP001159427">
    <property type="component" value="Unassembled WGS sequence"/>
</dbReference>
<evidence type="ECO:0000256" key="1">
    <source>
        <dbReference type="ARBA" id="ARBA00022516"/>
    </source>
</evidence>
<reference evidence="8 9" key="1">
    <citation type="submission" date="2022-05" db="EMBL/GenBank/DDBJ databases">
        <authorList>
            <consortium name="Genoscope - CEA"/>
            <person name="William W."/>
        </authorList>
    </citation>
    <scope>NUCLEOTIDE SEQUENCE [LARGE SCALE GENOMIC DNA]</scope>
</reference>
<keyword evidence="4 7" id="KW-0443">Lipid metabolism</keyword>
<accession>A0ABN8T3F4</accession>
<evidence type="ECO:0000256" key="4">
    <source>
        <dbReference type="ARBA" id="ARBA00023098"/>
    </source>
</evidence>
<keyword evidence="1 7" id="KW-0444">Lipid biosynthesis</keyword>
<proteinExistence type="inferred from homology"/>
<feature type="non-terminal residue" evidence="8">
    <location>
        <position position="1"/>
    </location>
</feature>
<comment type="pathway">
    <text evidence="7">Phospholipid metabolism; phosphatidylglycerol biosynthesis; phosphatidylglycerol from CDP-diacylglycerol: step 1/2.</text>
</comment>
<name>A0ABN8T3F4_9CNID</name>
<gene>
    <name evidence="8" type="ORF">PEVE_00036913</name>
</gene>
<keyword evidence="3" id="KW-0677">Repeat</keyword>
<dbReference type="CDD" id="cd09137">
    <property type="entry name" value="PLDc_PGS1_euk_2"/>
    <property type="match status" value="1"/>
</dbReference>
<keyword evidence="7" id="KW-0496">Mitochondrion</keyword>
<evidence type="ECO:0000256" key="6">
    <source>
        <dbReference type="ARBA" id="ARBA00023264"/>
    </source>
</evidence>
<dbReference type="EC" id="2.7.8.5" evidence="7"/>
<evidence type="ECO:0000256" key="3">
    <source>
        <dbReference type="ARBA" id="ARBA00022737"/>
    </source>
</evidence>
<keyword evidence="7" id="KW-0067">ATP-binding</keyword>
<evidence type="ECO:0000313" key="9">
    <source>
        <dbReference type="Proteomes" id="UP001159427"/>
    </source>
</evidence>
<comment type="similarity">
    <text evidence="7">Belongs to the CDP-alcohol phosphatidyltransferase class-II family.</text>
</comment>
<dbReference type="PANTHER" id="PTHR12586:SF1">
    <property type="entry name" value="CDP-DIACYLGLYCEROL--GLYCEROL-3-PHOSPHATE 3-PHOSPHATIDYLTRANSFERASE, MITOCHONDRIAL"/>
    <property type="match status" value="1"/>
</dbReference>
<dbReference type="InterPro" id="IPR016270">
    <property type="entry name" value="PGS1"/>
</dbReference>
<keyword evidence="6 7" id="KW-1208">Phospholipid metabolism</keyword>
<feature type="non-terminal residue" evidence="8">
    <location>
        <position position="99"/>
    </location>
</feature>
<comment type="caution">
    <text evidence="8">The sequence shown here is derived from an EMBL/GenBank/DDBJ whole genome shotgun (WGS) entry which is preliminary data.</text>
</comment>
<evidence type="ECO:0000256" key="2">
    <source>
        <dbReference type="ARBA" id="ARBA00022679"/>
    </source>
</evidence>
<dbReference type="Gene3D" id="3.30.870.10">
    <property type="entry name" value="Endonuclease Chain A"/>
    <property type="match status" value="1"/>
</dbReference>
<keyword evidence="5 7" id="KW-0594">Phospholipid biosynthesis</keyword>
<protein>
    <recommendedName>
        <fullName evidence="7">CDP-diacylglycerol--glycerol-3-phosphate 3-phosphatidyltransferase</fullName>
        <ecNumber evidence="7">2.7.8.5</ecNumber>
    </recommendedName>
</protein>
<comment type="subcellular location">
    <subcellularLocation>
        <location evidence="7">Mitochondrion</location>
    </subcellularLocation>
</comment>
<evidence type="ECO:0000256" key="7">
    <source>
        <dbReference type="RuleBase" id="RU365024"/>
    </source>
</evidence>
<keyword evidence="7" id="KW-0547">Nucleotide-binding</keyword>
<comment type="catalytic activity">
    <reaction evidence="7">
        <text>a CDP-1,2-diacyl-sn-glycerol + sn-glycerol 3-phosphate = a 1,2-diacyl-sn-glycero-3-phospho-(1'-sn-glycero-3'-phosphate) + CMP + H(+)</text>
        <dbReference type="Rhea" id="RHEA:12593"/>
        <dbReference type="ChEBI" id="CHEBI:15378"/>
        <dbReference type="ChEBI" id="CHEBI:57597"/>
        <dbReference type="ChEBI" id="CHEBI:58332"/>
        <dbReference type="ChEBI" id="CHEBI:60110"/>
        <dbReference type="ChEBI" id="CHEBI:60377"/>
        <dbReference type="EC" id="2.7.8.5"/>
    </reaction>
</comment>